<organism evidence="15 16">
    <name type="scientific">Rosa chinensis</name>
    <name type="common">China rose</name>
    <dbReference type="NCBI Taxonomy" id="74649"/>
    <lineage>
        <taxon>Eukaryota</taxon>
        <taxon>Viridiplantae</taxon>
        <taxon>Streptophyta</taxon>
        <taxon>Embryophyta</taxon>
        <taxon>Tracheophyta</taxon>
        <taxon>Spermatophyta</taxon>
        <taxon>Magnoliopsida</taxon>
        <taxon>eudicotyledons</taxon>
        <taxon>Gunneridae</taxon>
        <taxon>Pentapetalae</taxon>
        <taxon>rosids</taxon>
        <taxon>fabids</taxon>
        <taxon>Rosales</taxon>
        <taxon>Rosaceae</taxon>
        <taxon>Rosoideae</taxon>
        <taxon>Rosoideae incertae sedis</taxon>
        <taxon>Rosa</taxon>
    </lineage>
</organism>
<proteinExistence type="predicted"/>
<dbReference type="STRING" id="74649.A0A2P6QZ35"/>
<dbReference type="Proteomes" id="UP000238479">
    <property type="component" value="Chromosome 4"/>
</dbReference>
<dbReference type="Pfam" id="PF12819">
    <property type="entry name" value="Malectin_like"/>
    <property type="match status" value="1"/>
</dbReference>
<keyword evidence="7 15" id="KW-0418">Kinase</keyword>
<dbReference type="AlphaFoldDB" id="A0A2P6QZ35"/>
<keyword evidence="2 15" id="KW-0723">Serine/threonine-protein kinase</keyword>
<evidence type="ECO:0000256" key="13">
    <source>
        <dbReference type="SAM" id="SignalP"/>
    </source>
</evidence>
<keyword evidence="8" id="KW-0067">ATP-binding</keyword>
<dbReference type="FunFam" id="2.60.120.430:FF:000007">
    <property type="entry name" value="FERONIA receptor-like kinase"/>
    <property type="match status" value="1"/>
</dbReference>
<dbReference type="PANTHER" id="PTHR34590:SF5">
    <property type="entry name" value="OS04G0586500 PROTEIN"/>
    <property type="match status" value="1"/>
</dbReference>
<keyword evidence="10" id="KW-0472">Membrane</keyword>
<dbReference type="EC" id="2.7.11.1" evidence="15"/>
<keyword evidence="3 15" id="KW-0808">Transferase</keyword>
<name>A0A2P6QZ35_ROSCH</name>
<keyword evidence="6" id="KW-0547">Nucleotide-binding</keyword>
<dbReference type="InterPro" id="IPR045272">
    <property type="entry name" value="ANXUR1/2-like"/>
</dbReference>
<dbReference type="GO" id="GO:0004714">
    <property type="term" value="F:transmembrane receptor protein tyrosine kinase activity"/>
    <property type="evidence" value="ECO:0007669"/>
    <property type="project" value="InterPro"/>
</dbReference>
<feature type="signal peptide" evidence="13">
    <location>
        <begin position="1"/>
        <end position="25"/>
    </location>
</feature>
<evidence type="ECO:0000256" key="4">
    <source>
        <dbReference type="ARBA" id="ARBA00022692"/>
    </source>
</evidence>
<feature type="chain" id="PRO_5015193989" evidence="13">
    <location>
        <begin position="26"/>
        <end position="484"/>
    </location>
</feature>
<dbReference type="InterPro" id="IPR024788">
    <property type="entry name" value="Malectin-like_Carb-bd_dom"/>
</dbReference>
<protein>
    <submittedName>
        <fullName evidence="15">Putative non-specific serine/threonine protein kinase</fullName>
        <ecNumber evidence="15">2.7.11.1</ecNumber>
    </submittedName>
</protein>
<feature type="domain" description="Malectin-like" evidence="14">
    <location>
        <begin position="71"/>
        <end position="450"/>
    </location>
</feature>
<evidence type="ECO:0000256" key="1">
    <source>
        <dbReference type="ARBA" id="ARBA00004479"/>
    </source>
</evidence>
<comment type="caution">
    <text evidence="15">The sequence shown here is derived from an EMBL/GenBank/DDBJ whole genome shotgun (WGS) entry which is preliminary data.</text>
</comment>
<dbReference type="Gene3D" id="2.60.120.430">
    <property type="entry name" value="Galactose-binding lectin"/>
    <property type="match status" value="2"/>
</dbReference>
<keyword evidence="16" id="KW-1185">Reference proteome</keyword>
<evidence type="ECO:0000256" key="8">
    <source>
        <dbReference type="ARBA" id="ARBA00022840"/>
    </source>
</evidence>
<accession>A0A2P6QZ35</accession>
<sequence length="484" mass="53308">MISNTKILCILILLSLSLNTIHVLAGDSDKKDSDEKDKDSDSDQKDKDSGSDSKEDSDEKKDSDESELFLISCGSPEEVTDSEGRKWAPDSKFLACSDNASTAKADSIDPTIPSEEPYGSARIFNTTSSYNLSVTTKKRLWIRLHFYPFSNDCLNQTRAYFSVVANEFTLLNNFSAATTAEALTEAYVVKEFSLTPVTSGKLNITITPSQQPENAIAFLNGIEVIPMPDIFKTTPLVGFVDQTIEVQNSSVQTMYRLNVGGNFIPPTEDSEGGGNRTWHEDSGYLIGAPATKFGITGEANGNVTIKYPGDVPEYIAPLAVYNTGRSMGPSPNVNLNTNLTWHFDVDVNFTYVVRLHFCDFELEMANQRVFDIFLNNHTAQQGADVIGWAGSLAHGHGSSGQGIPVYKDYAIYVNDRNNGIEQVWVALHPNERTKPEYYDSLLNGLEVFKINDTCGNLGGQNPVPVRHCYSNEFLTKKGDDENSS</sequence>
<evidence type="ECO:0000256" key="7">
    <source>
        <dbReference type="ARBA" id="ARBA00022777"/>
    </source>
</evidence>
<dbReference type="PANTHER" id="PTHR34590">
    <property type="entry name" value="OS03G0124300 PROTEIN-RELATED"/>
    <property type="match status" value="1"/>
</dbReference>
<dbReference type="OrthoDB" id="1903759at2759"/>
<feature type="compositionally biased region" description="Basic and acidic residues" evidence="12">
    <location>
        <begin position="27"/>
        <end position="63"/>
    </location>
</feature>
<dbReference type="FunFam" id="2.60.120.430:FF:000003">
    <property type="entry name" value="FERONIA receptor-like kinase"/>
    <property type="match status" value="1"/>
</dbReference>
<keyword evidence="9" id="KW-1133">Transmembrane helix</keyword>
<reference evidence="15 16" key="1">
    <citation type="journal article" date="2018" name="Nat. Genet.">
        <title>The Rosa genome provides new insights in the design of modern roses.</title>
        <authorList>
            <person name="Bendahmane M."/>
        </authorList>
    </citation>
    <scope>NUCLEOTIDE SEQUENCE [LARGE SCALE GENOMIC DNA]</scope>
    <source>
        <strain evidence="16">cv. Old Blush</strain>
    </source>
</reference>
<evidence type="ECO:0000256" key="12">
    <source>
        <dbReference type="SAM" id="MobiDB-lite"/>
    </source>
</evidence>
<feature type="region of interest" description="Disordered" evidence="12">
    <location>
        <begin position="27"/>
        <end position="67"/>
    </location>
</feature>
<evidence type="ECO:0000313" key="16">
    <source>
        <dbReference type="Proteomes" id="UP000238479"/>
    </source>
</evidence>
<evidence type="ECO:0000256" key="9">
    <source>
        <dbReference type="ARBA" id="ARBA00022989"/>
    </source>
</evidence>
<evidence type="ECO:0000313" key="15">
    <source>
        <dbReference type="EMBL" id="PRQ39441.1"/>
    </source>
</evidence>
<evidence type="ECO:0000256" key="11">
    <source>
        <dbReference type="ARBA" id="ARBA00023180"/>
    </source>
</evidence>
<evidence type="ECO:0000256" key="5">
    <source>
        <dbReference type="ARBA" id="ARBA00022729"/>
    </source>
</evidence>
<evidence type="ECO:0000259" key="14">
    <source>
        <dbReference type="Pfam" id="PF12819"/>
    </source>
</evidence>
<keyword evidence="11" id="KW-0325">Glycoprotein</keyword>
<gene>
    <name evidence="15" type="ORF">RchiOBHm_Chr4g0425211</name>
</gene>
<dbReference type="OMA" id="CEIQDPI"/>
<keyword evidence="4" id="KW-0812">Transmembrane</keyword>
<dbReference type="GO" id="GO:0005524">
    <property type="term" value="F:ATP binding"/>
    <property type="evidence" value="ECO:0007669"/>
    <property type="project" value="UniProtKB-KW"/>
</dbReference>
<evidence type="ECO:0000256" key="6">
    <source>
        <dbReference type="ARBA" id="ARBA00022741"/>
    </source>
</evidence>
<evidence type="ECO:0000256" key="3">
    <source>
        <dbReference type="ARBA" id="ARBA00022679"/>
    </source>
</evidence>
<dbReference type="EMBL" id="PDCK01000042">
    <property type="protein sequence ID" value="PRQ39441.1"/>
    <property type="molecule type" value="Genomic_DNA"/>
</dbReference>
<evidence type="ECO:0000256" key="2">
    <source>
        <dbReference type="ARBA" id="ARBA00022527"/>
    </source>
</evidence>
<keyword evidence="5 13" id="KW-0732">Signal</keyword>
<comment type="subcellular location">
    <subcellularLocation>
        <location evidence="1">Membrane</location>
        <topology evidence="1">Single-pass type I membrane protein</topology>
    </subcellularLocation>
</comment>
<dbReference type="Gramene" id="PRQ39441">
    <property type="protein sequence ID" value="PRQ39441"/>
    <property type="gene ID" value="RchiOBHm_Chr4g0425211"/>
</dbReference>
<dbReference type="GO" id="GO:0004674">
    <property type="term" value="F:protein serine/threonine kinase activity"/>
    <property type="evidence" value="ECO:0007669"/>
    <property type="project" value="UniProtKB-KW"/>
</dbReference>
<dbReference type="GO" id="GO:0016020">
    <property type="term" value="C:membrane"/>
    <property type="evidence" value="ECO:0007669"/>
    <property type="project" value="UniProtKB-SubCell"/>
</dbReference>
<evidence type="ECO:0000256" key="10">
    <source>
        <dbReference type="ARBA" id="ARBA00023136"/>
    </source>
</evidence>